<accession>A0A0D0CE26</accession>
<dbReference type="EMBL" id="KN834773">
    <property type="protein sequence ID" value="KIK60754.1"/>
    <property type="molecule type" value="Genomic_DNA"/>
</dbReference>
<dbReference type="Proteomes" id="UP000053593">
    <property type="component" value="Unassembled WGS sequence"/>
</dbReference>
<dbReference type="AlphaFoldDB" id="A0A0D0CE26"/>
<keyword evidence="1" id="KW-0472">Membrane</keyword>
<reference evidence="2 3" key="1">
    <citation type="submission" date="2014-04" db="EMBL/GenBank/DDBJ databases">
        <title>Evolutionary Origins and Diversification of the Mycorrhizal Mutualists.</title>
        <authorList>
            <consortium name="DOE Joint Genome Institute"/>
            <consortium name="Mycorrhizal Genomics Consortium"/>
            <person name="Kohler A."/>
            <person name="Kuo A."/>
            <person name="Nagy L.G."/>
            <person name="Floudas D."/>
            <person name="Copeland A."/>
            <person name="Barry K.W."/>
            <person name="Cichocki N."/>
            <person name="Veneault-Fourrey C."/>
            <person name="LaButti K."/>
            <person name="Lindquist E.A."/>
            <person name="Lipzen A."/>
            <person name="Lundell T."/>
            <person name="Morin E."/>
            <person name="Murat C."/>
            <person name="Riley R."/>
            <person name="Ohm R."/>
            <person name="Sun H."/>
            <person name="Tunlid A."/>
            <person name="Henrissat B."/>
            <person name="Grigoriev I.V."/>
            <person name="Hibbett D.S."/>
            <person name="Martin F."/>
        </authorList>
    </citation>
    <scope>NUCLEOTIDE SEQUENCE [LARGE SCALE GENOMIC DNA]</scope>
    <source>
        <strain evidence="2 3">FD-317 M1</strain>
    </source>
</reference>
<proteinExistence type="predicted"/>
<keyword evidence="1" id="KW-1133">Transmembrane helix</keyword>
<evidence type="ECO:0000313" key="3">
    <source>
        <dbReference type="Proteomes" id="UP000053593"/>
    </source>
</evidence>
<protein>
    <submittedName>
        <fullName evidence="2">Uncharacterized protein</fullName>
    </submittedName>
</protein>
<keyword evidence="3" id="KW-1185">Reference proteome</keyword>
<evidence type="ECO:0000256" key="1">
    <source>
        <dbReference type="SAM" id="Phobius"/>
    </source>
</evidence>
<keyword evidence="1" id="KW-0812">Transmembrane</keyword>
<sequence length="160" mass="18711">MSLMCQQYDDLLSVHPICQPVCRSLFEFSLYVLGPENPTHSLLKGMGNYELENRNGFRTKKHRFSVRILLFLLGLFWLCSPRKKRKIINAHASTILYTGKYHQYPFIWTNTFRLPPTISEICSLRTPQILASIISRCHTSRHKTKPRICRTQTRGEKSLK</sequence>
<gene>
    <name evidence="2" type="ORF">GYMLUDRAFT_594646</name>
</gene>
<organism evidence="2 3">
    <name type="scientific">Collybiopsis luxurians FD-317 M1</name>
    <dbReference type="NCBI Taxonomy" id="944289"/>
    <lineage>
        <taxon>Eukaryota</taxon>
        <taxon>Fungi</taxon>
        <taxon>Dikarya</taxon>
        <taxon>Basidiomycota</taxon>
        <taxon>Agaricomycotina</taxon>
        <taxon>Agaricomycetes</taxon>
        <taxon>Agaricomycetidae</taxon>
        <taxon>Agaricales</taxon>
        <taxon>Marasmiineae</taxon>
        <taxon>Omphalotaceae</taxon>
        <taxon>Collybiopsis</taxon>
        <taxon>Collybiopsis luxurians</taxon>
    </lineage>
</organism>
<feature type="transmembrane region" description="Helical" evidence="1">
    <location>
        <begin position="64"/>
        <end position="80"/>
    </location>
</feature>
<name>A0A0D0CE26_9AGAR</name>
<evidence type="ECO:0000313" key="2">
    <source>
        <dbReference type="EMBL" id="KIK60754.1"/>
    </source>
</evidence>
<dbReference type="HOGENOM" id="CLU_1652338_0_0_1"/>